<reference evidence="4 5" key="1">
    <citation type="submission" date="2020-05" db="EMBL/GenBank/DDBJ databases">
        <title>Complete genome of Clostridium estertheticum subspecies estertheticum, isolated from Vacuum packed lamb meat from New Zealand imported to Switzerland.</title>
        <authorList>
            <person name="Wambui J."/>
            <person name="Stevens M.J.A."/>
            <person name="Stephan R."/>
        </authorList>
    </citation>
    <scope>NUCLEOTIDE SEQUENCE [LARGE SCALE GENOMIC DNA]</scope>
    <source>
        <strain evidence="4 5">CEST001</strain>
    </source>
</reference>
<dbReference type="PANTHER" id="PTHR30055">
    <property type="entry name" value="HTH-TYPE TRANSCRIPTIONAL REGULATOR RUTR"/>
    <property type="match status" value="1"/>
</dbReference>
<dbReference type="Pfam" id="PF16295">
    <property type="entry name" value="TetR_C_10"/>
    <property type="match status" value="1"/>
</dbReference>
<keyword evidence="1 2" id="KW-0238">DNA-binding</keyword>
<dbReference type="InterPro" id="IPR001647">
    <property type="entry name" value="HTH_TetR"/>
</dbReference>
<dbReference type="GO" id="GO:0006355">
    <property type="term" value="P:regulation of DNA-templated transcription"/>
    <property type="evidence" value="ECO:0007669"/>
    <property type="project" value="UniProtKB-ARBA"/>
</dbReference>
<evidence type="ECO:0000256" key="2">
    <source>
        <dbReference type="PROSITE-ProRule" id="PRU00335"/>
    </source>
</evidence>
<dbReference type="Gene3D" id="1.10.357.10">
    <property type="entry name" value="Tetracycline Repressor, domain 2"/>
    <property type="match status" value="1"/>
</dbReference>
<feature type="DNA-binding region" description="H-T-H motif" evidence="2">
    <location>
        <begin position="23"/>
        <end position="42"/>
    </location>
</feature>
<dbReference type="PROSITE" id="PS50977">
    <property type="entry name" value="HTH_TETR_2"/>
    <property type="match status" value="1"/>
</dbReference>
<proteinExistence type="predicted"/>
<evidence type="ECO:0000313" key="4">
    <source>
        <dbReference type="EMBL" id="NNU78262.1"/>
    </source>
</evidence>
<dbReference type="GO" id="GO:0003677">
    <property type="term" value="F:DNA binding"/>
    <property type="evidence" value="ECO:0007669"/>
    <property type="project" value="UniProtKB-UniRule"/>
</dbReference>
<evidence type="ECO:0000313" key="5">
    <source>
        <dbReference type="Proteomes" id="UP000531659"/>
    </source>
</evidence>
<dbReference type="PRINTS" id="PR00455">
    <property type="entry name" value="HTHTETR"/>
</dbReference>
<evidence type="ECO:0000259" key="3">
    <source>
        <dbReference type="PROSITE" id="PS50977"/>
    </source>
</evidence>
<comment type="caution">
    <text evidence="4">The sequence shown here is derived from an EMBL/GenBank/DDBJ whole genome shotgun (WGS) entry which is preliminary data.</text>
</comment>
<feature type="domain" description="HTH tetR-type" evidence="3">
    <location>
        <begin position="1"/>
        <end position="60"/>
    </location>
</feature>
<dbReference type="EMBL" id="JABEYB010000020">
    <property type="protein sequence ID" value="NNU78262.1"/>
    <property type="molecule type" value="Genomic_DNA"/>
</dbReference>
<dbReference type="AlphaFoldDB" id="A0A7Y3T183"/>
<evidence type="ECO:0000256" key="1">
    <source>
        <dbReference type="ARBA" id="ARBA00023125"/>
    </source>
</evidence>
<organism evidence="4 5">
    <name type="scientific">Clostridium estertheticum</name>
    <dbReference type="NCBI Taxonomy" id="238834"/>
    <lineage>
        <taxon>Bacteria</taxon>
        <taxon>Bacillati</taxon>
        <taxon>Bacillota</taxon>
        <taxon>Clostridia</taxon>
        <taxon>Eubacteriales</taxon>
        <taxon>Clostridiaceae</taxon>
        <taxon>Clostridium</taxon>
    </lineage>
</organism>
<dbReference type="RefSeq" id="WP_171298837.1">
    <property type="nucleotide sequence ID" value="NZ_CP077616.1"/>
</dbReference>
<dbReference type="InterPro" id="IPR036271">
    <property type="entry name" value="Tet_transcr_reg_TetR-rel_C_sf"/>
</dbReference>
<dbReference type="PANTHER" id="PTHR30055:SF222">
    <property type="entry name" value="REGULATORY PROTEIN"/>
    <property type="match status" value="1"/>
</dbReference>
<dbReference type="SUPFAM" id="SSF48498">
    <property type="entry name" value="Tetracyclin repressor-like, C-terminal domain"/>
    <property type="match status" value="1"/>
</dbReference>
<dbReference type="InterPro" id="IPR032551">
    <property type="entry name" value="BscR_C"/>
</dbReference>
<gene>
    <name evidence="4" type="ORF">HLQ16_20330</name>
</gene>
<dbReference type="SUPFAM" id="SSF46689">
    <property type="entry name" value="Homeodomain-like"/>
    <property type="match status" value="1"/>
</dbReference>
<dbReference type="InterPro" id="IPR050109">
    <property type="entry name" value="HTH-type_TetR-like_transc_reg"/>
</dbReference>
<accession>A0A7Y3T183</accession>
<name>A0A7Y3T183_9CLOT</name>
<protein>
    <submittedName>
        <fullName evidence="4">TetR/AcrR family transcriptional regulator</fullName>
    </submittedName>
</protein>
<dbReference type="Proteomes" id="UP000531659">
    <property type="component" value="Unassembled WGS sequence"/>
</dbReference>
<dbReference type="InterPro" id="IPR009057">
    <property type="entry name" value="Homeodomain-like_sf"/>
</dbReference>
<sequence>MKKDNILNAALQLFITGGFQGTPTLKIALKAGVSNGTLFRYFPNKQELINALYMRCKDSGINAYKDGLEKIGELKDKITYLCENAIKWVTLNKQDYLFFQQFENSPYINTITKEEVTKKMYFLTNIIEEGKRQKLVKQVSTNLILDIIFGIVYASMSHYIENIENVEVSKYVQDIAEFVWDSIKI</sequence>
<dbReference type="Pfam" id="PF00440">
    <property type="entry name" value="TetR_N"/>
    <property type="match status" value="1"/>
</dbReference>
<dbReference type="GeneID" id="83594711"/>